<sequence>VFKSVTKHSARSTIVPSVTLVLMSSKAFEIILTGVSVMLPFSVGQYFFVIFAVAVWRFVLETMILRRLLVELEIDSNTESISSPILLMASTSCFSSVMSASSF</sequence>
<protein>
    <submittedName>
        <fullName evidence="2">Uncharacterized protein</fullName>
    </submittedName>
</protein>
<keyword evidence="1" id="KW-1133">Transmembrane helix</keyword>
<keyword evidence="1" id="KW-0812">Transmembrane</keyword>
<accession>A0AAV2Q6B7</accession>
<reference evidence="2 3" key="1">
    <citation type="submission" date="2024-05" db="EMBL/GenBank/DDBJ databases">
        <authorList>
            <person name="Wallberg A."/>
        </authorList>
    </citation>
    <scope>NUCLEOTIDE SEQUENCE [LARGE SCALE GENOMIC DNA]</scope>
</reference>
<evidence type="ECO:0000256" key="1">
    <source>
        <dbReference type="SAM" id="Phobius"/>
    </source>
</evidence>
<proteinExistence type="predicted"/>
<comment type="caution">
    <text evidence="2">The sequence shown here is derived from an EMBL/GenBank/DDBJ whole genome shotgun (WGS) entry which is preliminary data.</text>
</comment>
<dbReference type="AlphaFoldDB" id="A0AAV2Q6B7"/>
<name>A0AAV2Q6B7_MEGNR</name>
<dbReference type="Proteomes" id="UP001497623">
    <property type="component" value="Unassembled WGS sequence"/>
</dbReference>
<keyword evidence="1" id="KW-0472">Membrane</keyword>
<evidence type="ECO:0000313" key="2">
    <source>
        <dbReference type="EMBL" id="CAL4071837.1"/>
    </source>
</evidence>
<feature type="non-terminal residue" evidence="2">
    <location>
        <position position="1"/>
    </location>
</feature>
<dbReference type="EMBL" id="CAXKWB010004052">
    <property type="protein sequence ID" value="CAL4071837.1"/>
    <property type="molecule type" value="Genomic_DNA"/>
</dbReference>
<keyword evidence="3" id="KW-1185">Reference proteome</keyword>
<gene>
    <name evidence="2" type="ORF">MNOR_LOCUS8662</name>
</gene>
<organism evidence="2 3">
    <name type="scientific">Meganyctiphanes norvegica</name>
    <name type="common">Northern krill</name>
    <name type="synonym">Thysanopoda norvegica</name>
    <dbReference type="NCBI Taxonomy" id="48144"/>
    <lineage>
        <taxon>Eukaryota</taxon>
        <taxon>Metazoa</taxon>
        <taxon>Ecdysozoa</taxon>
        <taxon>Arthropoda</taxon>
        <taxon>Crustacea</taxon>
        <taxon>Multicrustacea</taxon>
        <taxon>Malacostraca</taxon>
        <taxon>Eumalacostraca</taxon>
        <taxon>Eucarida</taxon>
        <taxon>Euphausiacea</taxon>
        <taxon>Euphausiidae</taxon>
        <taxon>Meganyctiphanes</taxon>
    </lineage>
</organism>
<feature type="transmembrane region" description="Helical" evidence="1">
    <location>
        <begin position="37"/>
        <end position="59"/>
    </location>
</feature>
<evidence type="ECO:0000313" key="3">
    <source>
        <dbReference type="Proteomes" id="UP001497623"/>
    </source>
</evidence>